<keyword evidence="1 2" id="KW-0238">DNA-binding</keyword>
<dbReference type="PANTHER" id="PTHR30055:SF181">
    <property type="entry name" value="BLR6905 PROTEIN"/>
    <property type="match status" value="1"/>
</dbReference>
<dbReference type="EMBL" id="JBHUIY010000042">
    <property type="protein sequence ID" value="MFD2235324.1"/>
    <property type="molecule type" value="Genomic_DNA"/>
</dbReference>
<dbReference type="SUPFAM" id="SSF46689">
    <property type="entry name" value="Homeodomain-like"/>
    <property type="match status" value="1"/>
</dbReference>
<accession>A0ABW5CDG6</accession>
<dbReference type="PANTHER" id="PTHR30055">
    <property type="entry name" value="HTH-TYPE TRANSCRIPTIONAL REGULATOR RUTR"/>
    <property type="match status" value="1"/>
</dbReference>
<evidence type="ECO:0000256" key="3">
    <source>
        <dbReference type="SAM" id="MobiDB-lite"/>
    </source>
</evidence>
<dbReference type="Proteomes" id="UP001597296">
    <property type="component" value="Unassembled WGS sequence"/>
</dbReference>
<feature type="DNA-binding region" description="H-T-H motif" evidence="2">
    <location>
        <begin position="54"/>
        <end position="73"/>
    </location>
</feature>
<organism evidence="5 6">
    <name type="scientific">Phaeospirillum tilakii</name>
    <dbReference type="NCBI Taxonomy" id="741673"/>
    <lineage>
        <taxon>Bacteria</taxon>
        <taxon>Pseudomonadati</taxon>
        <taxon>Pseudomonadota</taxon>
        <taxon>Alphaproteobacteria</taxon>
        <taxon>Rhodospirillales</taxon>
        <taxon>Rhodospirillaceae</taxon>
        <taxon>Phaeospirillum</taxon>
    </lineage>
</organism>
<evidence type="ECO:0000259" key="4">
    <source>
        <dbReference type="PROSITE" id="PS50977"/>
    </source>
</evidence>
<gene>
    <name evidence="5" type="ORF">ACFSNB_16070</name>
</gene>
<proteinExistence type="predicted"/>
<feature type="region of interest" description="Disordered" evidence="3">
    <location>
        <begin position="1"/>
        <end position="29"/>
    </location>
</feature>
<dbReference type="InterPro" id="IPR001647">
    <property type="entry name" value="HTH_TetR"/>
</dbReference>
<dbReference type="Gene3D" id="1.10.357.10">
    <property type="entry name" value="Tetracycline Repressor, domain 2"/>
    <property type="match status" value="1"/>
</dbReference>
<feature type="domain" description="HTH tetR-type" evidence="4">
    <location>
        <begin position="32"/>
        <end position="91"/>
    </location>
</feature>
<dbReference type="PROSITE" id="PS50977">
    <property type="entry name" value="HTH_TETR_2"/>
    <property type="match status" value="1"/>
</dbReference>
<protein>
    <submittedName>
        <fullName evidence="5">TetR/AcrR family transcriptional regulator</fullName>
    </submittedName>
</protein>
<keyword evidence="6" id="KW-1185">Reference proteome</keyword>
<evidence type="ECO:0000313" key="5">
    <source>
        <dbReference type="EMBL" id="MFD2235324.1"/>
    </source>
</evidence>
<dbReference type="RefSeq" id="WP_377318397.1">
    <property type="nucleotide sequence ID" value="NZ_JBHUIY010000042.1"/>
</dbReference>
<sequence>MDGSTEKEAIVPGGDAHGGKKAKRERSRLPRGERERLIVAEAARFFAEVGFEGQTRVLAQRLGVTQPLLYRYFPDKDALIARVCRDIVASEWDHVWTLILRDRARPLEERLIEIYRLYARARASNDGIRLFLFAALRDERLAIERLRRLHDLLFLPVCAEARAESGRAEGPIGAAEIDIVAGLHGAVTCALLHRVTRQTTDWAQFDLTIAAMVRIGVEALRGGAAAEG</sequence>
<dbReference type="InterPro" id="IPR050109">
    <property type="entry name" value="HTH-type_TetR-like_transc_reg"/>
</dbReference>
<comment type="caution">
    <text evidence="5">The sequence shown here is derived from an EMBL/GenBank/DDBJ whole genome shotgun (WGS) entry which is preliminary data.</text>
</comment>
<reference evidence="6" key="1">
    <citation type="journal article" date="2019" name="Int. J. Syst. Evol. Microbiol.">
        <title>The Global Catalogue of Microorganisms (GCM) 10K type strain sequencing project: providing services to taxonomists for standard genome sequencing and annotation.</title>
        <authorList>
            <consortium name="The Broad Institute Genomics Platform"/>
            <consortium name="The Broad Institute Genome Sequencing Center for Infectious Disease"/>
            <person name="Wu L."/>
            <person name="Ma J."/>
        </authorList>
    </citation>
    <scope>NUCLEOTIDE SEQUENCE [LARGE SCALE GENOMIC DNA]</scope>
    <source>
        <strain evidence="6">KCTC 15012</strain>
    </source>
</reference>
<dbReference type="PRINTS" id="PR00455">
    <property type="entry name" value="HTHTETR"/>
</dbReference>
<dbReference type="InterPro" id="IPR009057">
    <property type="entry name" value="Homeodomain-like_sf"/>
</dbReference>
<evidence type="ECO:0000313" key="6">
    <source>
        <dbReference type="Proteomes" id="UP001597296"/>
    </source>
</evidence>
<name>A0ABW5CDG6_9PROT</name>
<evidence type="ECO:0000256" key="2">
    <source>
        <dbReference type="PROSITE-ProRule" id="PRU00335"/>
    </source>
</evidence>
<dbReference type="Pfam" id="PF00440">
    <property type="entry name" value="TetR_N"/>
    <property type="match status" value="1"/>
</dbReference>
<evidence type="ECO:0000256" key="1">
    <source>
        <dbReference type="ARBA" id="ARBA00023125"/>
    </source>
</evidence>